<evidence type="ECO:0000259" key="1">
    <source>
        <dbReference type="SMART" id="SM00849"/>
    </source>
</evidence>
<dbReference type="Gene3D" id="3.60.15.10">
    <property type="entry name" value="Ribonuclease Z/Hydroxyacylglutathione hydrolase-like"/>
    <property type="match status" value="1"/>
</dbReference>
<name>A0A1G7VVX2_9MICO</name>
<reference evidence="2 3" key="1">
    <citation type="submission" date="2016-10" db="EMBL/GenBank/DDBJ databases">
        <authorList>
            <person name="de Groot N.N."/>
        </authorList>
    </citation>
    <scope>NUCLEOTIDE SEQUENCE [LARGE SCALE GENOMIC DNA]</scope>
    <source>
        <strain evidence="2 3">DSM 23142</strain>
    </source>
</reference>
<dbReference type="PANTHER" id="PTHR23131">
    <property type="entry name" value="ENDORIBONUCLEASE LACTB2"/>
    <property type="match status" value="1"/>
</dbReference>
<keyword evidence="3" id="KW-1185">Reference proteome</keyword>
<dbReference type="EMBL" id="LT629692">
    <property type="protein sequence ID" value="SDG63731.1"/>
    <property type="molecule type" value="Genomic_DNA"/>
</dbReference>
<organism evidence="2 3">
    <name type="scientific">Microbacterium pygmaeum</name>
    <dbReference type="NCBI Taxonomy" id="370764"/>
    <lineage>
        <taxon>Bacteria</taxon>
        <taxon>Bacillati</taxon>
        <taxon>Actinomycetota</taxon>
        <taxon>Actinomycetes</taxon>
        <taxon>Micrococcales</taxon>
        <taxon>Microbacteriaceae</taxon>
        <taxon>Microbacterium</taxon>
    </lineage>
</organism>
<dbReference type="Proteomes" id="UP000199009">
    <property type="component" value="Chromosome I"/>
</dbReference>
<dbReference type="PANTHER" id="PTHR23131:SF0">
    <property type="entry name" value="ENDORIBONUCLEASE LACTB2"/>
    <property type="match status" value="1"/>
</dbReference>
<proteinExistence type="predicted"/>
<evidence type="ECO:0000313" key="3">
    <source>
        <dbReference type="Proteomes" id="UP000199009"/>
    </source>
</evidence>
<dbReference type="InterPro" id="IPR050662">
    <property type="entry name" value="Sec-metab_biosynth-thioest"/>
</dbReference>
<accession>A0A1G7VVX2</accession>
<protein>
    <submittedName>
        <fullName evidence="2">Glyoxylase, beta-lactamase superfamily II</fullName>
    </submittedName>
</protein>
<dbReference type="SMART" id="SM00849">
    <property type="entry name" value="Lactamase_B"/>
    <property type="match status" value="1"/>
</dbReference>
<dbReference type="AlphaFoldDB" id="A0A1G7VVX2"/>
<feature type="domain" description="Metallo-beta-lactamase" evidence="1">
    <location>
        <begin position="25"/>
        <end position="191"/>
    </location>
</feature>
<evidence type="ECO:0000313" key="2">
    <source>
        <dbReference type="EMBL" id="SDG63731.1"/>
    </source>
</evidence>
<dbReference type="SUPFAM" id="SSF56281">
    <property type="entry name" value="Metallo-hydrolase/oxidoreductase"/>
    <property type="match status" value="1"/>
</dbReference>
<dbReference type="CDD" id="cd16278">
    <property type="entry name" value="metallo-hydrolase-like_MBL-fold"/>
    <property type="match status" value="1"/>
</dbReference>
<dbReference type="InterPro" id="IPR036866">
    <property type="entry name" value="RibonucZ/Hydroxyglut_hydro"/>
</dbReference>
<gene>
    <name evidence="2" type="ORF">SAMN04489810_0855</name>
</gene>
<dbReference type="InterPro" id="IPR001279">
    <property type="entry name" value="Metallo-B-lactamas"/>
</dbReference>
<dbReference type="Pfam" id="PF00753">
    <property type="entry name" value="Lactamase_B"/>
    <property type="match status" value="1"/>
</dbReference>
<sequence length="267" mass="28390">MESQPWSRLTTRVLAPNPGPMTLDGTNTYVLRAPGADAAVVVDPGPEVSEHLDRIEALGPVELILLTHHHADHVEAAPALAARTGATVRAMEPTLCIDAPPLRDDEEIDAGGTRIVVLATPGHTSDSVCFHLPDDGALDSAEPIGSVLTGDTILGRGTTILAQAEGALHDYLASLERLRDLPRAQLVLPAHGPKLPNLRTIAGRYHGHRHLRLIEIQRALKSLGAEPSRDAQVVSQVTDIVYAGLNPAVRFAAEASTAAHLEYLVGR</sequence>
<dbReference type="STRING" id="370764.SAMN04489810_0855"/>
<dbReference type="RefSeq" id="WP_231917784.1">
    <property type="nucleotide sequence ID" value="NZ_LT629692.1"/>
</dbReference>